<gene>
    <name evidence="7" type="ORF">ASPVEDRAFT_134007</name>
</gene>
<dbReference type="InterPro" id="IPR006139">
    <property type="entry name" value="D-isomer_2_OHA_DH_cat_dom"/>
</dbReference>
<evidence type="ECO:0000259" key="6">
    <source>
        <dbReference type="Pfam" id="PF02826"/>
    </source>
</evidence>
<dbReference type="SUPFAM" id="SSF52283">
    <property type="entry name" value="Formate/glycerate dehydrogenase catalytic domain-like"/>
    <property type="match status" value="1"/>
</dbReference>
<dbReference type="Proteomes" id="UP000184073">
    <property type="component" value="Unassembled WGS sequence"/>
</dbReference>
<reference evidence="8" key="1">
    <citation type="journal article" date="2017" name="Genome Biol.">
        <title>Comparative genomics reveals high biological diversity and specific adaptations in the industrially and medically important fungal genus Aspergillus.</title>
        <authorList>
            <person name="de Vries R.P."/>
            <person name="Riley R."/>
            <person name="Wiebenga A."/>
            <person name="Aguilar-Osorio G."/>
            <person name="Amillis S."/>
            <person name="Uchima C.A."/>
            <person name="Anderluh G."/>
            <person name="Asadollahi M."/>
            <person name="Askin M."/>
            <person name="Barry K."/>
            <person name="Battaglia E."/>
            <person name="Bayram O."/>
            <person name="Benocci T."/>
            <person name="Braus-Stromeyer S.A."/>
            <person name="Caldana C."/>
            <person name="Canovas D."/>
            <person name="Cerqueira G.C."/>
            <person name="Chen F."/>
            <person name="Chen W."/>
            <person name="Choi C."/>
            <person name="Clum A."/>
            <person name="Dos Santos R.A."/>
            <person name="Damasio A.R."/>
            <person name="Diallinas G."/>
            <person name="Emri T."/>
            <person name="Fekete E."/>
            <person name="Flipphi M."/>
            <person name="Freyberg S."/>
            <person name="Gallo A."/>
            <person name="Gournas C."/>
            <person name="Habgood R."/>
            <person name="Hainaut M."/>
            <person name="Harispe M.L."/>
            <person name="Henrissat B."/>
            <person name="Hilden K.S."/>
            <person name="Hope R."/>
            <person name="Hossain A."/>
            <person name="Karabika E."/>
            <person name="Karaffa L."/>
            <person name="Karanyi Z."/>
            <person name="Krasevec N."/>
            <person name="Kuo A."/>
            <person name="Kusch H."/>
            <person name="LaButti K."/>
            <person name="Lagendijk E.L."/>
            <person name="Lapidus A."/>
            <person name="Levasseur A."/>
            <person name="Lindquist E."/>
            <person name="Lipzen A."/>
            <person name="Logrieco A.F."/>
            <person name="MacCabe A."/>
            <person name="Maekelae M.R."/>
            <person name="Malavazi I."/>
            <person name="Melin P."/>
            <person name="Meyer V."/>
            <person name="Mielnichuk N."/>
            <person name="Miskei M."/>
            <person name="Molnar A.P."/>
            <person name="Mule G."/>
            <person name="Ngan C.Y."/>
            <person name="Orejas M."/>
            <person name="Orosz E."/>
            <person name="Ouedraogo J.P."/>
            <person name="Overkamp K.M."/>
            <person name="Park H.-S."/>
            <person name="Perrone G."/>
            <person name="Piumi F."/>
            <person name="Punt P.J."/>
            <person name="Ram A.F."/>
            <person name="Ramon A."/>
            <person name="Rauscher S."/>
            <person name="Record E."/>
            <person name="Riano-Pachon D.M."/>
            <person name="Robert V."/>
            <person name="Roehrig J."/>
            <person name="Ruller R."/>
            <person name="Salamov A."/>
            <person name="Salih N.S."/>
            <person name="Samson R.A."/>
            <person name="Sandor E."/>
            <person name="Sanguinetti M."/>
            <person name="Schuetze T."/>
            <person name="Sepcic K."/>
            <person name="Shelest E."/>
            <person name="Sherlock G."/>
            <person name="Sophianopoulou V."/>
            <person name="Squina F.M."/>
            <person name="Sun H."/>
            <person name="Susca A."/>
            <person name="Todd R.B."/>
            <person name="Tsang A."/>
            <person name="Unkles S.E."/>
            <person name="van de Wiele N."/>
            <person name="van Rossen-Uffink D."/>
            <person name="Oliveira J.V."/>
            <person name="Vesth T.C."/>
            <person name="Visser J."/>
            <person name="Yu J.-H."/>
            <person name="Zhou M."/>
            <person name="Andersen M.R."/>
            <person name="Archer D.B."/>
            <person name="Baker S.E."/>
            <person name="Benoit I."/>
            <person name="Brakhage A.A."/>
            <person name="Braus G.H."/>
            <person name="Fischer R."/>
            <person name="Frisvad J.C."/>
            <person name="Goldman G.H."/>
            <person name="Houbraken J."/>
            <person name="Oakley B."/>
            <person name="Pocsi I."/>
            <person name="Scazzocchio C."/>
            <person name="Seiboth B."/>
            <person name="vanKuyk P.A."/>
            <person name="Wortman J."/>
            <person name="Dyer P.S."/>
            <person name="Grigoriev I.V."/>
        </authorList>
    </citation>
    <scope>NUCLEOTIDE SEQUENCE [LARGE SCALE GENOMIC DNA]</scope>
    <source>
        <strain evidence="8">CBS 583.65</strain>
    </source>
</reference>
<dbReference type="GeneID" id="63722594"/>
<feature type="domain" description="D-isomer specific 2-hydroxyacid dehydrogenase NAD-binding" evidence="6">
    <location>
        <begin position="164"/>
        <end position="311"/>
    </location>
</feature>
<proteinExistence type="inferred from homology"/>
<dbReference type="GO" id="GO:0016616">
    <property type="term" value="F:oxidoreductase activity, acting on the CH-OH group of donors, NAD or NADP as acceptor"/>
    <property type="evidence" value="ECO:0007669"/>
    <property type="project" value="InterPro"/>
</dbReference>
<evidence type="ECO:0000256" key="2">
    <source>
        <dbReference type="ARBA" id="ARBA00023002"/>
    </source>
</evidence>
<evidence type="ECO:0000256" key="1">
    <source>
        <dbReference type="ARBA" id="ARBA00005854"/>
    </source>
</evidence>
<dbReference type="InterPro" id="IPR029753">
    <property type="entry name" value="D-isomer_DH_CS"/>
</dbReference>
<dbReference type="VEuPathDB" id="FungiDB:ASPVEDRAFT_134007"/>
<dbReference type="Pfam" id="PF02826">
    <property type="entry name" value="2-Hacid_dh_C"/>
    <property type="match status" value="1"/>
</dbReference>
<keyword evidence="2 4" id="KW-0560">Oxidoreductase</keyword>
<keyword evidence="8" id="KW-1185">Reference proteome</keyword>
<evidence type="ECO:0000259" key="5">
    <source>
        <dbReference type="Pfam" id="PF00389"/>
    </source>
</evidence>
<dbReference type="EMBL" id="KV878130">
    <property type="protein sequence ID" value="OJJ03407.1"/>
    <property type="molecule type" value="Genomic_DNA"/>
</dbReference>
<dbReference type="Pfam" id="PF00389">
    <property type="entry name" value="2-Hacid_dh"/>
    <property type="match status" value="1"/>
</dbReference>
<dbReference type="PANTHER" id="PTHR43761:SF1">
    <property type="entry name" value="D-ISOMER SPECIFIC 2-HYDROXYACID DEHYDROGENASE CATALYTIC DOMAIN-CONTAINING PROTEIN-RELATED"/>
    <property type="match status" value="1"/>
</dbReference>
<dbReference type="InterPro" id="IPR036291">
    <property type="entry name" value="NAD(P)-bd_dom_sf"/>
</dbReference>
<evidence type="ECO:0000313" key="7">
    <source>
        <dbReference type="EMBL" id="OJJ03407.1"/>
    </source>
</evidence>
<sequence>MTPTKIVALETFFCPLPDFSSLPVEVSLEAYSRSAPEDIPGRIVDASIIIVTTLRLARAVLARDVCPHLQLIVVMASGTNNIDIEACKERNIQVKNCPGANTDAVAQHALALFLACRRKLVRLHHATLGTNGESANGKGAKSPWEAEGTLMSRLLDRHGKAPVGLGDEVVGIIGFGRVGKTISDMCSALGMTVLVSARKNEPASGGHDNRHDFDHVLRNSTVVMVCLPLESSTFNSISGPEFQLMRPDAVLVNVSRGGVVNEKDLLTALDQGAIYGAATDVFSEEPAGFSNALLAGKSHESVNLIVSPHLAWLTQPTITRLQHMALANIRAWLLGGDVGNFSRIV</sequence>
<protein>
    <recommendedName>
        <fullName evidence="9">D-isomer specific 2-hydroxyacid dehydrogenase NAD-binding domain-containing protein</fullName>
    </recommendedName>
</protein>
<organism evidence="7 8">
    <name type="scientific">Aspergillus versicolor CBS 583.65</name>
    <dbReference type="NCBI Taxonomy" id="1036611"/>
    <lineage>
        <taxon>Eukaryota</taxon>
        <taxon>Fungi</taxon>
        <taxon>Dikarya</taxon>
        <taxon>Ascomycota</taxon>
        <taxon>Pezizomycotina</taxon>
        <taxon>Eurotiomycetes</taxon>
        <taxon>Eurotiomycetidae</taxon>
        <taxon>Eurotiales</taxon>
        <taxon>Aspergillaceae</taxon>
        <taxon>Aspergillus</taxon>
        <taxon>Aspergillus subgen. Nidulantes</taxon>
    </lineage>
</organism>
<dbReference type="CDD" id="cd05198">
    <property type="entry name" value="formate_dh_like"/>
    <property type="match status" value="1"/>
</dbReference>
<dbReference type="Gene3D" id="3.40.50.720">
    <property type="entry name" value="NAD(P)-binding Rossmann-like Domain"/>
    <property type="match status" value="2"/>
</dbReference>
<dbReference type="GO" id="GO:0051287">
    <property type="term" value="F:NAD binding"/>
    <property type="evidence" value="ECO:0007669"/>
    <property type="project" value="InterPro"/>
</dbReference>
<accession>A0A1L9PPF0</accession>
<feature type="domain" description="D-isomer specific 2-hydroxyacid dehydrogenase catalytic" evidence="5">
    <location>
        <begin position="33"/>
        <end position="339"/>
    </location>
</feature>
<evidence type="ECO:0008006" key="9">
    <source>
        <dbReference type="Google" id="ProtNLM"/>
    </source>
</evidence>
<dbReference type="PANTHER" id="PTHR43761">
    <property type="entry name" value="D-ISOMER SPECIFIC 2-HYDROXYACID DEHYDROGENASE FAMILY PROTEIN (AFU_ORTHOLOGUE AFUA_1G13630)"/>
    <property type="match status" value="1"/>
</dbReference>
<dbReference type="InterPro" id="IPR050418">
    <property type="entry name" value="D-iso_2-hydroxyacid_DH_PdxB"/>
</dbReference>
<dbReference type="SUPFAM" id="SSF51735">
    <property type="entry name" value="NAD(P)-binding Rossmann-fold domains"/>
    <property type="match status" value="1"/>
</dbReference>
<keyword evidence="3" id="KW-0520">NAD</keyword>
<comment type="similarity">
    <text evidence="1 4">Belongs to the D-isomer specific 2-hydroxyacid dehydrogenase family.</text>
</comment>
<name>A0A1L9PPF0_ASPVE</name>
<dbReference type="STRING" id="1036611.A0A1L9PPF0"/>
<evidence type="ECO:0000256" key="4">
    <source>
        <dbReference type="RuleBase" id="RU003719"/>
    </source>
</evidence>
<dbReference type="RefSeq" id="XP_040669169.1">
    <property type="nucleotide sequence ID" value="XM_040807083.1"/>
</dbReference>
<dbReference type="AlphaFoldDB" id="A0A1L9PPF0"/>
<dbReference type="OrthoDB" id="298012at2759"/>
<dbReference type="InterPro" id="IPR006140">
    <property type="entry name" value="D-isomer_DH_NAD-bd"/>
</dbReference>
<evidence type="ECO:0000256" key="3">
    <source>
        <dbReference type="ARBA" id="ARBA00023027"/>
    </source>
</evidence>
<dbReference type="PROSITE" id="PS00671">
    <property type="entry name" value="D_2_HYDROXYACID_DH_3"/>
    <property type="match status" value="1"/>
</dbReference>
<evidence type="ECO:0000313" key="8">
    <source>
        <dbReference type="Proteomes" id="UP000184073"/>
    </source>
</evidence>